<reference evidence="1" key="1">
    <citation type="journal article" date="2020" name="Nature">
        <title>Giant virus diversity and host interactions through global metagenomics.</title>
        <authorList>
            <person name="Schulz F."/>
            <person name="Roux S."/>
            <person name="Paez-Espino D."/>
            <person name="Jungbluth S."/>
            <person name="Walsh D.A."/>
            <person name="Denef V.J."/>
            <person name="McMahon K.D."/>
            <person name="Konstantinidis K.T."/>
            <person name="Eloe-Fadrosh E.A."/>
            <person name="Kyrpides N.C."/>
            <person name="Woyke T."/>
        </authorList>
    </citation>
    <scope>NUCLEOTIDE SEQUENCE</scope>
    <source>
        <strain evidence="1">GVMAG-S-1024976-23</strain>
    </source>
</reference>
<name>A0A6C0AGB8_9ZZZZ</name>
<organism evidence="1">
    <name type="scientific">viral metagenome</name>
    <dbReference type="NCBI Taxonomy" id="1070528"/>
    <lineage>
        <taxon>unclassified sequences</taxon>
        <taxon>metagenomes</taxon>
        <taxon>organismal metagenomes</taxon>
    </lineage>
</organism>
<evidence type="ECO:0000313" key="1">
    <source>
        <dbReference type="EMBL" id="QHS78819.1"/>
    </source>
</evidence>
<protein>
    <submittedName>
        <fullName evidence="1">Uncharacterized protein</fullName>
    </submittedName>
</protein>
<sequence length="285" mass="34270">MEWNNWPKQLPLIIQKQNHYKAIQILDLFYKNNSLNDPLILINQQNKILNDIKFISHIKYIYNLIISYIKSNQLNPDFNTILSLVNQSKYSHKIFLFTTKYQYKSNYVNLLPIHPYAFGISQNIEQNQWVNICKNSNIPNTLCIEWNQHIFNKLRIRISKESNFYLDIKTNNLKYNIIREYGHLIYNFEQNSNNPQIQTISFKTNIDEKYKELIGIISISYSPISDTYDHNNSIQYIKTLQNLMKQISNVQNIIYHDYKINQQNIQEYKEHFDNKFDILKQITQN</sequence>
<dbReference type="AlphaFoldDB" id="A0A6C0AGB8"/>
<proteinExistence type="predicted"/>
<dbReference type="EMBL" id="MN740605">
    <property type="protein sequence ID" value="QHS78819.1"/>
    <property type="molecule type" value="Genomic_DNA"/>
</dbReference>
<accession>A0A6C0AGB8</accession>